<dbReference type="Proteomes" id="UP000245119">
    <property type="component" value="Linkage Group LG2"/>
</dbReference>
<evidence type="ECO:0000313" key="3">
    <source>
        <dbReference type="Proteomes" id="UP000245119"/>
    </source>
</evidence>
<organism evidence="2 3">
    <name type="scientific">Pomacea canaliculata</name>
    <name type="common">Golden apple snail</name>
    <dbReference type="NCBI Taxonomy" id="400727"/>
    <lineage>
        <taxon>Eukaryota</taxon>
        <taxon>Metazoa</taxon>
        <taxon>Spiralia</taxon>
        <taxon>Lophotrochozoa</taxon>
        <taxon>Mollusca</taxon>
        <taxon>Gastropoda</taxon>
        <taxon>Caenogastropoda</taxon>
        <taxon>Architaenioglossa</taxon>
        <taxon>Ampullarioidea</taxon>
        <taxon>Ampullariidae</taxon>
        <taxon>Pomacea</taxon>
    </lineage>
</organism>
<proteinExistence type="predicted"/>
<accession>A0A2T7PVA3</accession>
<evidence type="ECO:0000256" key="1">
    <source>
        <dbReference type="SAM" id="MobiDB-lite"/>
    </source>
</evidence>
<keyword evidence="3" id="KW-1185">Reference proteome</keyword>
<feature type="region of interest" description="Disordered" evidence="1">
    <location>
        <begin position="129"/>
        <end position="161"/>
    </location>
</feature>
<feature type="compositionally biased region" description="Gly residues" evidence="1">
    <location>
        <begin position="147"/>
        <end position="156"/>
    </location>
</feature>
<name>A0A2T7PVA3_POMCA</name>
<dbReference type="AlphaFoldDB" id="A0A2T7PVA3"/>
<dbReference type="EMBL" id="PZQS01000002">
    <property type="protein sequence ID" value="PVD37349.1"/>
    <property type="molecule type" value="Genomic_DNA"/>
</dbReference>
<comment type="caution">
    <text evidence="2">The sequence shown here is derived from an EMBL/GenBank/DDBJ whole genome shotgun (WGS) entry which is preliminary data.</text>
</comment>
<protein>
    <submittedName>
        <fullName evidence="2">Uncharacterized protein</fullName>
    </submittedName>
</protein>
<reference evidence="2 3" key="1">
    <citation type="submission" date="2018-04" db="EMBL/GenBank/DDBJ databases">
        <title>The genome of golden apple snail Pomacea canaliculata provides insight into stress tolerance and invasive adaptation.</title>
        <authorList>
            <person name="Liu C."/>
            <person name="Liu B."/>
            <person name="Ren Y."/>
            <person name="Zhang Y."/>
            <person name="Wang H."/>
            <person name="Li S."/>
            <person name="Jiang F."/>
            <person name="Yin L."/>
            <person name="Zhang G."/>
            <person name="Qian W."/>
            <person name="Fan W."/>
        </authorList>
    </citation>
    <scope>NUCLEOTIDE SEQUENCE [LARGE SCALE GENOMIC DNA]</scope>
    <source>
        <strain evidence="2">SZHN2017</strain>
        <tissue evidence="2">Muscle</tissue>
    </source>
</reference>
<gene>
    <name evidence="2" type="ORF">C0Q70_04348</name>
</gene>
<evidence type="ECO:0000313" key="2">
    <source>
        <dbReference type="EMBL" id="PVD37349.1"/>
    </source>
</evidence>
<sequence>MACCLIDVSFDLKHGDDCTAAVVVVTVCFLLSGERHSRVNISPARNGAAMSSGSAPLFTRLQENVTCDNSRLLKDTSDALRQTQLSGWPQPSSRGLHSCKQSSLHFLANKHLSVHSAGRSSQQTVINRIPHQQSGGGGGRRRRAAAVGGGGGGGGDPVSTCGPHLPNYSSRQEREARLSDGLSAKIICL</sequence>